<accession>A0A0N0BF25</accession>
<keyword evidence="3" id="KW-1185">Reference proteome</keyword>
<dbReference type="Proteomes" id="UP000053105">
    <property type="component" value="Unassembled WGS sequence"/>
</dbReference>
<sequence length="224" mass="24556">MRLVNVAITDMSNTHKPGILVLLPESSYTTDKDLSGNLGRLIVASLNEPAQYSIINLVTIDLGNSNWQENWKARTSSPNSDRRKPVISQSRRIPVTHLTKRYRMGCRKDTEGRKMKKIEEEERGDKREGRGWTSGGSGGSGGGGSGADGGSVGVGRARGGKWATEGCTRQAQRGGWTRSPWQPWLGFRAPADGLAREHEVPLSTLHKQQGRIYVSCEMLTIIVV</sequence>
<protein>
    <submittedName>
        <fullName evidence="2">Uncharacterized protein</fullName>
    </submittedName>
</protein>
<dbReference type="EMBL" id="KQ435813">
    <property type="protein sequence ID" value="KOX72704.1"/>
    <property type="molecule type" value="Genomic_DNA"/>
</dbReference>
<name>A0A0N0BF25_9HYME</name>
<reference evidence="2 3" key="1">
    <citation type="submission" date="2015-07" db="EMBL/GenBank/DDBJ databases">
        <title>The genome of Melipona quadrifasciata.</title>
        <authorList>
            <person name="Pan H."/>
            <person name="Kapheim K."/>
        </authorList>
    </citation>
    <scope>NUCLEOTIDE SEQUENCE [LARGE SCALE GENOMIC DNA]</scope>
    <source>
        <strain evidence="2">0111107301</strain>
        <tissue evidence="2">Whole body</tissue>
    </source>
</reference>
<feature type="region of interest" description="Disordered" evidence="1">
    <location>
        <begin position="107"/>
        <end position="179"/>
    </location>
</feature>
<organism evidence="2 3">
    <name type="scientific">Melipona quadrifasciata</name>
    <dbReference type="NCBI Taxonomy" id="166423"/>
    <lineage>
        <taxon>Eukaryota</taxon>
        <taxon>Metazoa</taxon>
        <taxon>Ecdysozoa</taxon>
        <taxon>Arthropoda</taxon>
        <taxon>Hexapoda</taxon>
        <taxon>Insecta</taxon>
        <taxon>Pterygota</taxon>
        <taxon>Neoptera</taxon>
        <taxon>Endopterygota</taxon>
        <taxon>Hymenoptera</taxon>
        <taxon>Apocrita</taxon>
        <taxon>Aculeata</taxon>
        <taxon>Apoidea</taxon>
        <taxon>Anthophila</taxon>
        <taxon>Apidae</taxon>
        <taxon>Melipona</taxon>
    </lineage>
</organism>
<feature type="compositionally biased region" description="Gly residues" evidence="1">
    <location>
        <begin position="132"/>
        <end position="157"/>
    </location>
</feature>
<evidence type="ECO:0000313" key="2">
    <source>
        <dbReference type="EMBL" id="KOX72704.1"/>
    </source>
</evidence>
<feature type="compositionally biased region" description="Basic and acidic residues" evidence="1">
    <location>
        <begin position="107"/>
        <end position="130"/>
    </location>
</feature>
<dbReference type="AlphaFoldDB" id="A0A0N0BF25"/>
<dbReference type="OrthoDB" id="7617255at2759"/>
<evidence type="ECO:0000256" key="1">
    <source>
        <dbReference type="SAM" id="MobiDB-lite"/>
    </source>
</evidence>
<evidence type="ECO:0000313" key="3">
    <source>
        <dbReference type="Proteomes" id="UP000053105"/>
    </source>
</evidence>
<gene>
    <name evidence="2" type="ORF">WN51_01269</name>
</gene>
<proteinExistence type="predicted"/>